<dbReference type="Proteomes" id="UP000048908">
    <property type="component" value="Unassembled WGS sequence"/>
</dbReference>
<dbReference type="AlphaFoldDB" id="A0A0M6XMQ1"/>
<organism evidence="3 4">
    <name type="scientific">Jannaschia rubra</name>
    <dbReference type="NCBI Taxonomy" id="282197"/>
    <lineage>
        <taxon>Bacteria</taxon>
        <taxon>Pseudomonadati</taxon>
        <taxon>Pseudomonadota</taxon>
        <taxon>Alphaproteobacteria</taxon>
        <taxon>Rhodobacterales</taxon>
        <taxon>Roseobacteraceae</taxon>
        <taxon>Jannaschia</taxon>
    </lineage>
</organism>
<evidence type="ECO:0000256" key="1">
    <source>
        <dbReference type="SAM" id="SignalP"/>
    </source>
</evidence>
<protein>
    <recommendedName>
        <fullName evidence="2">DUF3859 domain-containing protein</fullName>
    </recommendedName>
</protein>
<proteinExistence type="predicted"/>
<dbReference type="Gene3D" id="2.60.40.2390">
    <property type="match status" value="1"/>
</dbReference>
<dbReference type="STRING" id="282197.SAMN04488517_104295"/>
<keyword evidence="1" id="KW-0732">Signal</keyword>
<feature type="chain" id="PRO_5005807028" description="DUF3859 domain-containing protein" evidence="1">
    <location>
        <begin position="23"/>
        <end position="171"/>
    </location>
</feature>
<sequence length="171" mass="18200">MRHRLTFAGFLALLACATPVAAQVRLVEAGIVCPAAEEGQLIAAPGTLAGFIRRIDDMGFDMPGRVVPAVSGVAFGIRTELKGDGPLDVRMVTRHPPMGADGMTEQVHEVTLLPNVSNLRVYRFDFGYEMVPGAWTLAVEAGGATLLSVDFEVTDAPDPRLADICGHLLQS</sequence>
<dbReference type="RefSeq" id="WP_055681412.1">
    <property type="nucleotide sequence ID" value="NZ_CXPG01000012.1"/>
</dbReference>
<keyword evidence="4" id="KW-1185">Reference proteome</keyword>
<dbReference type="InterPro" id="IPR024331">
    <property type="entry name" value="DUF3859"/>
</dbReference>
<name>A0A0M6XMQ1_9RHOB</name>
<evidence type="ECO:0000313" key="4">
    <source>
        <dbReference type="Proteomes" id="UP000048908"/>
    </source>
</evidence>
<dbReference type="Pfam" id="PF12975">
    <property type="entry name" value="DUF3859"/>
    <property type="match status" value="1"/>
</dbReference>
<dbReference type="PROSITE" id="PS51257">
    <property type="entry name" value="PROKAR_LIPOPROTEIN"/>
    <property type="match status" value="1"/>
</dbReference>
<evidence type="ECO:0000259" key="2">
    <source>
        <dbReference type="Pfam" id="PF12975"/>
    </source>
</evidence>
<reference evidence="3 4" key="1">
    <citation type="submission" date="2015-07" db="EMBL/GenBank/DDBJ databases">
        <authorList>
            <person name="Noorani M."/>
        </authorList>
    </citation>
    <scope>NUCLEOTIDE SEQUENCE [LARGE SCALE GENOMIC DNA]</scope>
    <source>
        <strain evidence="3 4">CECT 5088</strain>
    </source>
</reference>
<feature type="domain" description="DUF3859" evidence="2">
    <location>
        <begin position="61"/>
        <end position="153"/>
    </location>
</feature>
<feature type="signal peptide" evidence="1">
    <location>
        <begin position="1"/>
        <end position="22"/>
    </location>
</feature>
<dbReference type="OrthoDB" id="7864302at2"/>
<gene>
    <name evidence="3" type="ORF">JAN5088_00701</name>
</gene>
<evidence type="ECO:0000313" key="3">
    <source>
        <dbReference type="EMBL" id="CTQ31942.1"/>
    </source>
</evidence>
<dbReference type="EMBL" id="CXPG01000012">
    <property type="protein sequence ID" value="CTQ31942.1"/>
    <property type="molecule type" value="Genomic_DNA"/>
</dbReference>
<accession>A0A0M6XMQ1</accession>